<comment type="cofactor">
    <cofactor evidence="1">
        <name>FMN</name>
        <dbReference type="ChEBI" id="CHEBI:58210"/>
    </cofactor>
</comment>
<sequence>MSCLVNPLTGKESEYELKEAEVKKKVMVTGGGPVGMEAAIIAARRGHDVTLYDKSGKLGGQWLLAAIPPGKELLNTFTVWQKGELDRSGVKVVLNTEVTREFVEQVNPDEIILASGATPIIPGIPGADKSHVYTANSCC</sequence>
<dbReference type="EMBL" id="CP009287">
    <property type="protein sequence ID" value="AIQ68899.1"/>
    <property type="molecule type" value="Genomic_DNA"/>
</dbReference>
<dbReference type="STRING" id="189425.PGRAT_15675"/>
<evidence type="ECO:0000256" key="3">
    <source>
        <dbReference type="ARBA" id="ARBA00022643"/>
    </source>
</evidence>
<keyword evidence="2" id="KW-0285">Flavoprotein</keyword>
<dbReference type="GO" id="GO:0016491">
    <property type="term" value="F:oxidoreductase activity"/>
    <property type="evidence" value="ECO:0007669"/>
    <property type="project" value="UniProtKB-KW"/>
</dbReference>
<evidence type="ECO:0000256" key="1">
    <source>
        <dbReference type="ARBA" id="ARBA00001917"/>
    </source>
</evidence>
<proteinExistence type="predicted"/>
<reference evidence="6 7" key="1">
    <citation type="submission" date="2014-08" db="EMBL/GenBank/DDBJ databases">
        <title>Comparative genomics of the Paenibacillus odorifer group.</title>
        <authorList>
            <person name="den Bakker H.C."/>
            <person name="Tsai Y.-C."/>
            <person name="Martin N."/>
            <person name="Korlach J."/>
            <person name="Wiedmann M."/>
        </authorList>
    </citation>
    <scope>NUCLEOTIDE SEQUENCE [LARGE SCALE GENOMIC DNA]</scope>
    <source>
        <strain evidence="6 7">DSM 15220</strain>
    </source>
</reference>
<dbReference type="PANTHER" id="PTHR42917:SF2">
    <property type="entry name" value="2,4-DIENOYL-COA REDUCTASE [(2E)-ENOYL-COA-PRODUCING]"/>
    <property type="match status" value="1"/>
</dbReference>
<dbReference type="KEGG" id="pgm:PGRAT_15675"/>
<dbReference type="Proteomes" id="UP000029500">
    <property type="component" value="Chromosome"/>
</dbReference>
<dbReference type="InterPro" id="IPR036188">
    <property type="entry name" value="FAD/NAD-bd_sf"/>
</dbReference>
<dbReference type="HOGENOM" id="CLU_1843138_0_0_9"/>
<dbReference type="InterPro" id="IPR023753">
    <property type="entry name" value="FAD/NAD-binding_dom"/>
</dbReference>
<dbReference type="SUPFAM" id="SSF51971">
    <property type="entry name" value="Nucleotide-binding domain"/>
    <property type="match status" value="1"/>
</dbReference>
<keyword evidence="4" id="KW-0560">Oxidoreductase</keyword>
<dbReference type="Pfam" id="PF07992">
    <property type="entry name" value="Pyr_redox_2"/>
    <property type="match status" value="1"/>
</dbReference>
<gene>
    <name evidence="6" type="ORF">PGRAT_15675</name>
</gene>
<name>A0A089NIQ0_9BACL</name>
<keyword evidence="3" id="KW-0288">FMN</keyword>
<protein>
    <recommendedName>
        <fullName evidence="5">FAD/NAD(P)-binding domain-containing protein</fullName>
    </recommendedName>
</protein>
<dbReference type="Gene3D" id="3.40.50.720">
    <property type="entry name" value="NAD(P)-binding Rossmann-like Domain"/>
    <property type="match status" value="1"/>
</dbReference>
<keyword evidence="7" id="KW-1185">Reference proteome</keyword>
<dbReference type="PRINTS" id="PR00368">
    <property type="entry name" value="FADPNR"/>
</dbReference>
<dbReference type="PRINTS" id="PR00411">
    <property type="entry name" value="PNDRDTASEI"/>
</dbReference>
<evidence type="ECO:0000313" key="6">
    <source>
        <dbReference type="EMBL" id="AIQ68899.1"/>
    </source>
</evidence>
<feature type="domain" description="FAD/NAD(P)-binding" evidence="5">
    <location>
        <begin position="24"/>
        <end position="132"/>
    </location>
</feature>
<dbReference type="InterPro" id="IPR051793">
    <property type="entry name" value="NADH:flavin_oxidoreductase"/>
</dbReference>
<dbReference type="PANTHER" id="PTHR42917">
    <property type="entry name" value="2,4-DIENOYL-COA REDUCTASE"/>
    <property type="match status" value="1"/>
</dbReference>
<dbReference type="AlphaFoldDB" id="A0A089NIQ0"/>
<accession>A0A089NIQ0</accession>
<evidence type="ECO:0000256" key="2">
    <source>
        <dbReference type="ARBA" id="ARBA00022630"/>
    </source>
</evidence>
<dbReference type="Gene3D" id="3.50.50.60">
    <property type="entry name" value="FAD/NAD(P)-binding domain"/>
    <property type="match status" value="1"/>
</dbReference>
<evidence type="ECO:0000313" key="7">
    <source>
        <dbReference type="Proteomes" id="UP000029500"/>
    </source>
</evidence>
<evidence type="ECO:0000259" key="5">
    <source>
        <dbReference type="Pfam" id="PF07992"/>
    </source>
</evidence>
<evidence type="ECO:0000256" key="4">
    <source>
        <dbReference type="ARBA" id="ARBA00023002"/>
    </source>
</evidence>
<dbReference type="eggNOG" id="COG0446">
    <property type="taxonomic scope" value="Bacteria"/>
</dbReference>
<organism evidence="6 7">
    <name type="scientific">Paenibacillus graminis</name>
    <dbReference type="NCBI Taxonomy" id="189425"/>
    <lineage>
        <taxon>Bacteria</taxon>
        <taxon>Bacillati</taxon>
        <taxon>Bacillota</taxon>
        <taxon>Bacilli</taxon>
        <taxon>Bacillales</taxon>
        <taxon>Paenibacillaceae</taxon>
        <taxon>Paenibacillus</taxon>
    </lineage>
</organism>